<evidence type="ECO:0000313" key="3">
    <source>
        <dbReference type="EMBL" id="MBC5780044.1"/>
    </source>
</evidence>
<feature type="transmembrane region" description="Helical" evidence="2">
    <location>
        <begin position="26"/>
        <end position="47"/>
    </location>
</feature>
<feature type="compositionally biased region" description="Acidic residues" evidence="1">
    <location>
        <begin position="79"/>
        <end position="140"/>
    </location>
</feature>
<proteinExistence type="predicted"/>
<comment type="caution">
    <text evidence="3">The sequence shown here is derived from an EMBL/GenBank/DDBJ whole genome shotgun (WGS) entry which is preliminary data.</text>
</comment>
<keyword evidence="2" id="KW-0472">Membrane</keyword>
<feature type="region of interest" description="Disordered" evidence="1">
    <location>
        <begin position="76"/>
        <end position="140"/>
    </location>
</feature>
<organism evidence="3 4">
    <name type="scientific">Blautia difficilis</name>
    <dbReference type="NCBI Taxonomy" id="2763027"/>
    <lineage>
        <taxon>Bacteria</taxon>
        <taxon>Bacillati</taxon>
        <taxon>Bacillota</taxon>
        <taxon>Clostridia</taxon>
        <taxon>Lachnospirales</taxon>
        <taxon>Lachnospiraceae</taxon>
        <taxon>Blautia</taxon>
    </lineage>
</organism>
<dbReference type="RefSeq" id="WP_186995062.1">
    <property type="nucleotide sequence ID" value="NZ_JACOQG010000015.1"/>
</dbReference>
<accession>A0ABR7IJ53</accession>
<name>A0ABR7IJ53_9FIRM</name>
<evidence type="ECO:0000256" key="2">
    <source>
        <dbReference type="SAM" id="Phobius"/>
    </source>
</evidence>
<evidence type="ECO:0000256" key="1">
    <source>
        <dbReference type="SAM" id="MobiDB-lite"/>
    </source>
</evidence>
<sequence>MSQKKVDAYKARKSTRGRADKKEKMMFTLEMFAWAFICVVVVAWIGYSAYVKVAGTKAEIVQNTVLDTSALDNYISGIDTDEDADTTEETADDTDAADTTEDENAEAADDTTATEDTADDSTETADDTAATEETADSAAK</sequence>
<keyword evidence="4" id="KW-1185">Reference proteome</keyword>
<dbReference type="EMBL" id="JACOQG010000015">
    <property type="protein sequence ID" value="MBC5780044.1"/>
    <property type="molecule type" value="Genomic_DNA"/>
</dbReference>
<gene>
    <name evidence="3" type="ORF">H8Z82_10280</name>
</gene>
<dbReference type="Proteomes" id="UP000649826">
    <property type="component" value="Unassembled WGS sequence"/>
</dbReference>
<protein>
    <submittedName>
        <fullName evidence="3">Uncharacterized protein</fullName>
    </submittedName>
</protein>
<keyword evidence="2" id="KW-0812">Transmembrane</keyword>
<reference evidence="3 4" key="1">
    <citation type="submission" date="2020-08" db="EMBL/GenBank/DDBJ databases">
        <title>Genome public.</title>
        <authorList>
            <person name="Liu C."/>
            <person name="Sun Q."/>
        </authorList>
    </citation>
    <scope>NUCLEOTIDE SEQUENCE [LARGE SCALE GENOMIC DNA]</scope>
    <source>
        <strain evidence="3 4">M29</strain>
    </source>
</reference>
<evidence type="ECO:0000313" key="4">
    <source>
        <dbReference type="Proteomes" id="UP000649826"/>
    </source>
</evidence>
<keyword evidence="2" id="KW-1133">Transmembrane helix</keyword>